<protein>
    <submittedName>
        <fullName evidence="2">Uncharacterized protein</fullName>
    </submittedName>
</protein>
<sequence length="118" mass="13620">MTGCDLSLSSQGPNGPPKHVLVEHRKEMEKRRKEKMEEEEKLPQVEFVNATDMGIHGINSAEVDRPSFRSRIQEHLKEMEELYGPEAERIITRESTVNFKFDQLISKFGPSLWPQIPS</sequence>
<accession>A0AC34RSB1</accession>
<organism evidence="1 2">
    <name type="scientific">Panagrolaimus sp. JU765</name>
    <dbReference type="NCBI Taxonomy" id="591449"/>
    <lineage>
        <taxon>Eukaryota</taxon>
        <taxon>Metazoa</taxon>
        <taxon>Ecdysozoa</taxon>
        <taxon>Nematoda</taxon>
        <taxon>Chromadorea</taxon>
        <taxon>Rhabditida</taxon>
        <taxon>Tylenchina</taxon>
        <taxon>Panagrolaimomorpha</taxon>
        <taxon>Panagrolaimoidea</taxon>
        <taxon>Panagrolaimidae</taxon>
        <taxon>Panagrolaimus</taxon>
    </lineage>
</organism>
<evidence type="ECO:0000313" key="1">
    <source>
        <dbReference type="Proteomes" id="UP000887576"/>
    </source>
</evidence>
<dbReference type="WBParaSite" id="JU765_v2.g9555.t1">
    <property type="protein sequence ID" value="JU765_v2.g9555.t1"/>
    <property type="gene ID" value="JU765_v2.g9555"/>
</dbReference>
<dbReference type="Proteomes" id="UP000887576">
    <property type="component" value="Unplaced"/>
</dbReference>
<reference evidence="2" key="1">
    <citation type="submission" date="2022-11" db="UniProtKB">
        <authorList>
            <consortium name="WormBaseParasite"/>
        </authorList>
    </citation>
    <scope>IDENTIFICATION</scope>
</reference>
<name>A0AC34RSB1_9BILA</name>
<proteinExistence type="predicted"/>
<evidence type="ECO:0000313" key="2">
    <source>
        <dbReference type="WBParaSite" id="JU765_v2.g9555.t1"/>
    </source>
</evidence>